<keyword evidence="2" id="KW-1185">Reference proteome</keyword>
<sequence length="936" mass="102072">MPDNKRIDTPVNELRDAFACGVPLVTTAMSGAKGIFDPEHRFKMQLKLQRPVRATTAHFVSVDFASSLQRSEAIERHPLSFREVCPEDMHNWFYYQGNYRDAHFYMHPSTEPYTCAAETKYPVSAWSAYYTDDLITKWFAEKPDIVKAMTIWASDRLQSNTICSGANNMLVLELETTLPELLNLGPEWTELAEFATVSVTRPGVMEYAWNAYVRERVVDEYGAESIRTTRHAFALTVDRFNAVDLIAGGASQLPPSATALTYVGYTTGPTSLTDQLETEVQICAAGPANDGDPSYDIANPIDTTATADNIPAISKLNPRAQTLTRPTYRKIYADGSINVPGAYATLRYGERGFASETPSELRFADSPEVSSVRCRLAEYRFLREIQGDASGNGNIGSTTALHAGIDAVLRRRDLYDWRCYALYYVCEIPASLNEVDAELSVPYATTADGLFRSSLEHPSVAKHSIRISRAEVDSETVTKPVNVGMKITALSGNSGETPSTWDKTFRETNPVLEHRVPVTSISNRRIHKPPSVRECAVLAAMAISAPVGKWAVVMMAIDFGIASGTPNDDDNDASGDGDAQTSITVDSELSRAAVAGGRLIPHPTPGIRPPAFVITDPDLENILATFDLITVDSELGNILVTVDLITGIGMNDTAAAARGVNGACPACGRENTWEDIPVTLPTGKTVSCCRACITAAAKDERKCFSATAIVDTLPPVEDSPTSTVMTKTCVICCGEDFNRHTDGGFCGGEEPHFFCSECMVDNMTAFASDATHRTAMVNGNVFEITCPVCPPAAEDAPVQNGFSTEFAVKAVLERFDGVPEANASKFIDAVVTAKMHDVIANNDATVNALVRQQRYDKRRETVLRTVQSICDAAYCPNFPHCKCEIANFDGSRMALQCAGDNSCTANFCGWCFLTFPTKAACREHVRTRDDIIFNIM</sequence>
<protein>
    <submittedName>
        <fullName evidence="1">Uncharacterized protein</fullName>
    </submittedName>
</protein>
<organism evidence="1 2">
    <name type="scientific">Cymbomonas tetramitiformis</name>
    <dbReference type="NCBI Taxonomy" id="36881"/>
    <lineage>
        <taxon>Eukaryota</taxon>
        <taxon>Viridiplantae</taxon>
        <taxon>Chlorophyta</taxon>
        <taxon>Pyramimonadophyceae</taxon>
        <taxon>Pyramimonadales</taxon>
        <taxon>Pyramimonadaceae</taxon>
        <taxon>Cymbomonas</taxon>
    </lineage>
</organism>
<dbReference type="EMBL" id="LGRX02035659">
    <property type="protein sequence ID" value="KAK3233638.1"/>
    <property type="molecule type" value="Genomic_DNA"/>
</dbReference>
<name>A0AAE0BBM6_9CHLO</name>
<comment type="caution">
    <text evidence="1">The sequence shown here is derived from an EMBL/GenBank/DDBJ whole genome shotgun (WGS) entry which is preliminary data.</text>
</comment>
<dbReference type="AlphaFoldDB" id="A0AAE0BBM6"/>
<evidence type="ECO:0000313" key="2">
    <source>
        <dbReference type="Proteomes" id="UP001190700"/>
    </source>
</evidence>
<gene>
    <name evidence="1" type="ORF">CYMTET_56090</name>
</gene>
<evidence type="ECO:0000313" key="1">
    <source>
        <dbReference type="EMBL" id="KAK3233638.1"/>
    </source>
</evidence>
<reference evidence="1 2" key="1">
    <citation type="journal article" date="2015" name="Genome Biol. Evol.">
        <title>Comparative Genomics of a Bacterivorous Green Alga Reveals Evolutionary Causalities and Consequences of Phago-Mixotrophic Mode of Nutrition.</title>
        <authorList>
            <person name="Burns J.A."/>
            <person name="Paasch A."/>
            <person name="Narechania A."/>
            <person name="Kim E."/>
        </authorList>
    </citation>
    <scope>NUCLEOTIDE SEQUENCE [LARGE SCALE GENOMIC DNA]</scope>
    <source>
        <strain evidence="1 2">PLY_AMNH</strain>
    </source>
</reference>
<proteinExistence type="predicted"/>
<dbReference type="Proteomes" id="UP001190700">
    <property type="component" value="Unassembled WGS sequence"/>
</dbReference>
<accession>A0AAE0BBM6</accession>